<protein>
    <submittedName>
        <fullName evidence="5">Helix-turn-helix domain-containing protein</fullName>
    </submittedName>
</protein>
<dbReference type="PANTHER" id="PTHR30204:SF92">
    <property type="entry name" value="HTH-TYPE TRANSCRIPTIONAL REGULATOR ZNTR"/>
    <property type="match status" value="1"/>
</dbReference>
<dbReference type="PROSITE" id="PS50937">
    <property type="entry name" value="HTH_MERR_2"/>
    <property type="match status" value="1"/>
</dbReference>
<dbReference type="GO" id="GO:0003700">
    <property type="term" value="F:DNA-binding transcription factor activity"/>
    <property type="evidence" value="ECO:0007669"/>
    <property type="project" value="InterPro"/>
</dbReference>
<dbReference type="SUPFAM" id="SSF46955">
    <property type="entry name" value="Putative DNA-binding domain"/>
    <property type="match status" value="1"/>
</dbReference>
<dbReference type="RefSeq" id="WP_270920231.1">
    <property type="nucleotide sequence ID" value="NZ_CP127247.1"/>
</dbReference>
<dbReference type="InterPro" id="IPR047057">
    <property type="entry name" value="MerR_fam"/>
</dbReference>
<evidence type="ECO:0000313" key="5">
    <source>
        <dbReference type="EMBL" id="WIY25724.1"/>
    </source>
</evidence>
<evidence type="ECO:0000256" key="2">
    <source>
        <dbReference type="ARBA" id="ARBA00023125"/>
    </source>
</evidence>
<organism evidence="5 6">
    <name type="scientific">Parasedimentitalea psychrophila</name>
    <dbReference type="NCBI Taxonomy" id="2997337"/>
    <lineage>
        <taxon>Bacteria</taxon>
        <taxon>Pseudomonadati</taxon>
        <taxon>Pseudomonadota</taxon>
        <taxon>Alphaproteobacteria</taxon>
        <taxon>Rhodobacterales</taxon>
        <taxon>Paracoccaceae</taxon>
        <taxon>Parasedimentitalea</taxon>
    </lineage>
</organism>
<accession>A0A9Y2P4V4</accession>
<name>A0A9Y2P4V4_9RHOB</name>
<keyword evidence="6" id="KW-1185">Reference proteome</keyword>
<dbReference type="PANTHER" id="PTHR30204">
    <property type="entry name" value="REDOX-CYCLING DRUG-SENSING TRANSCRIPTIONAL ACTIVATOR SOXR"/>
    <property type="match status" value="1"/>
</dbReference>
<keyword evidence="2" id="KW-0238">DNA-binding</keyword>
<proteinExistence type="predicted"/>
<dbReference type="InterPro" id="IPR009061">
    <property type="entry name" value="DNA-bd_dom_put_sf"/>
</dbReference>
<gene>
    <name evidence="5" type="ORF">QPJ95_01885</name>
</gene>
<evidence type="ECO:0000259" key="4">
    <source>
        <dbReference type="PROSITE" id="PS50937"/>
    </source>
</evidence>
<dbReference type="PROSITE" id="PS00552">
    <property type="entry name" value="HTH_MERR_1"/>
    <property type="match status" value="1"/>
</dbReference>
<reference evidence="5 6" key="1">
    <citation type="submission" date="2023-06" db="EMBL/GenBank/DDBJ databases">
        <title>Parasedimentitalea psychrophila sp. nov., a psychrophilic bacterium isolated from deep-sea sediment.</title>
        <authorList>
            <person name="Li A."/>
        </authorList>
    </citation>
    <scope>NUCLEOTIDE SEQUENCE [LARGE SCALE GENOMIC DNA]</scope>
    <source>
        <strain evidence="5 6">QS115</strain>
    </source>
</reference>
<dbReference type="CDD" id="cd04785">
    <property type="entry name" value="HTH_CadR-PbrR-like"/>
    <property type="match status" value="1"/>
</dbReference>
<dbReference type="Pfam" id="PF00376">
    <property type="entry name" value="MerR"/>
    <property type="match status" value="1"/>
</dbReference>
<evidence type="ECO:0000256" key="1">
    <source>
        <dbReference type="ARBA" id="ARBA00023015"/>
    </source>
</evidence>
<dbReference type="Pfam" id="PF09278">
    <property type="entry name" value="MerR-DNA-bind"/>
    <property type="match status" value="1"/>
</dbReference>
<evidence type="ECO:0000313" key="6">
    <source>
        <dbReference type="Proteomes" id="UP001238334"/>
    </source>
</evidence>
<dbReference type="KEGG" id="ppso:QPJ95_01885"/>
<dbReference type="InterPro" id="IPR000551">
    <property type="entry name" value="MerR-type_HTH_dom"/>
</dbReference>
<dbReference type="Proteomes" id="UP001238334">
    <property type="component" value="Chromosome"/>
</dbReference>
<dbReference type="Gene3D" id="1.10.1660.10">
    <property type="match status" value="1"/>
</dbReference>
<dbReference type="PRINTS" id="PR00040">
    <property type="entry name" value="HTHMERR"/>
</dbReference>
<keyword evidence="1" id="KW-0805">Transcription regulation</keyword>
<feature type="domain" description="HTH merR-type" evidence="4">
    <location>
        <begin position="16"/>
        <end position="79"/>
    </location>
</feature>
<evidence type="ECO:0000256" key="3">
    <source>
        <dbReference type="ARBA" id="ARBA00023163"/>
    </source>
</evidence>
<sequence length="146" mass="16285">MSDNHKTVKTVRRSDLARLTGCNLETIRYYENIGVMPEPPRNAKNYRCYDESHIARLSFVMRARDLGFTLEEVRDLLALVDGGMQTCAEVQALASRHLESIGAKIADLRRIQMVLSETVAQCSGEDVPDCAVIDALTQSDCKLHTA</sequence>
<keyword evidence="3" id="KW-0804">Transcription</keyword>
<dbReference type="EMBL" id="CP127247">
    <property type="protein sequence ID" value="WIY25724.1"/>
    <property type="molecule type" value="Genomic_DNA"/>
</dbReference>
<dbReference type="GO" id="GO:0003677">
    <property type="term" value="F:DNA binding"/>
    <property type="evidence" value="ECO:0007669"/>
    <property type="project" value="UniProtKB-KW"/>
</dbReference>
<dbReference type="AlphaFoldDB" id="A0A9Y2P4V4"/>
<dbReference type="InterPro" id="IPR015358">
    <property type="entry name" value="Tscrpt_reg_MerR_DNA-bd"/>
</dbReference>
<dbReference type="SMART" id="SM00422">
    <property type="entry name" value="HTH_MERR"/>
    <property type="match status" value="1"/>
</dbReference>